<dbReference type="PROSITE" id="PS50125">
    <property type="entry name" value="GUANYLATE_CYCLASE_2"/>
    <property type="match status" value="1"/>
</dbReference>
<dbReference type="InterPro" id="IPR001054">
    <property type="entry name" value="A/G_cyclase"/>
</dbReference>
<dbReference type="GO" id="GO:0004016">
    <property type="term" value="F:adenylate cyclase activity"/>
    <property type="evidence" value="ECO:0007669"/>
    <property type="project" value="UniProtKB-ARBA"/>
</dbReference>
<evidence type="ECO:0000256" key="1">
    <source>
        <dbReference type="ARBA" id="ARBA00005381"/>
    </source>
</evidence>
<dbReference type="AlphaFoldDB" id="A0A1X2AX31"/>
<dbReference type="InterPro" id="IPR050697">
    <property type="entry name" value="Adenylyl/Guanylyl_Cyclase_3/4"/>
</dbReference>
<dbReference type="CDD" id="cd07302">
    <property type="entry name" value="CHD"/>
    <property type="match status" value="1"/>
</dbReference>
<keyword evidence="4" id="KW-1185">Reference proteome</keyword>
<dbReference type="GO" id="GO:0009190">
    <property type="term" value="P:cyclic nucleotide biosynthetic process"/>
    <property type="evidence" value="ECO:0007669"/>
    <property type="project" value="InterPro"/>
</dbReference>
<dbReference type="EMBL" id="LQPQ01000258">
    <property type="protein sequence ID" value="ORW55856.1"/>
    <property type="molecule type" value="Genomic_DNA"/>
</dbReference>
<dbReference type="Proteomes" id="UP000193087">
    <property type="component" value="Unassembled WGS sequence"/>
</dbReference>
<dbReference type="Pfam" id="PF16701">
    <property type="entry name" value="Ad_Cy_reg"/>
    <property type="match status" value="1"/>
</dbReference>
<proteinExistence type="inferred from homology"/>
<dbReference type="PANTHER" id="PTHR43081">
    <property type="entry name" value="ADENYLATE CYCLASE, TERMINAL-DIFFERENTIATION SPECIFIC-RELATED"/>
    <property type="match status" value="1"/>
</dbReference>
<reference evidence="3 4" key="1">
    <citation type="submission" date="2016-01" db="EMBL/GenBank/DDBJ databases">
        <title>The new phylogeny of the genus Mycobacterium.</title>
        <authorList>
            <person name="Tarcisio F."/>
            <person name="Conor M."/>
            <person name="Antonella G."/>
            <person name="Elisabetta G."/>
            <person name="Giulia F.S."/>
            <person name="Sara T."/>
            <person name="Anna F."/>
            <person name="Clotilde B."/>
            <person name="Roberto B."/>
            <person name="Veronica D.S."/>
            <person name="Fabio R."/>
            <person name="Monica P."/>
            <person name="Olivier J."/>
            <person name="Enrico T."/>
            <person name="Nicola S."/>
        </authorList>
    </citation>
    <scope>NUCLEOTIDE SEQUENCE [LARGE SCALE GENOMIC DNA]</scope>
    <source>
        <strain evidence="3 4">DSM 45176</strain>
    </source>
</reference>
<dbReference type="GeneID" id="93495501"/>
<evidence type="ECO:0000313" key="4">
    <source>
        <dbReference type="Proteomes" id="UP000193087"/>
    </source>
</evidence>
<dbReference type="PANTHER" id="PTHR43081:SF1">
    <property type="entry name" value="ADENYLATE CYCLASE, TERMINAL-DIFFERENTIATION SPECIFIC"/>
    <property type="match status" value="1"/>
</dbReference>
<dbReference type="Gene3D" id="3.30.70.1230">
    <property type="entry name" value="Nucleotide cyclase"/>
    <property type="match status" value="1"/>
</dbReference>
<organism evidence="3 4">
    <name type="scientific">Mycobacterium riyadhense</name>
    <dbReference type="NCBI Taxonomy" id="486698"/>
    <lineage>
        <taxon>Bacteria</taxon>
        <taxon>Bacillati</taxon>
        <taxon>Actinomycetota</taxon>
        <taxon>Actinomycetes</taxon>
        <taxon>Mycobacteriales</taxon>
        <taxon>Mycobacteriaceae</taxon>
        <taxon>Mycobacterium</taxon>
    </lineage>
</organism>
<dbReference type="OrthoDB" id="310836at2"/>
<gene>
    <name evidence="3" type="ORF">AWC22_07315</name>
</gene>
<dbReference type="RefSeq" id="WP_085253488.1">
    <property type="nucleotide sequence ID" value="NZ_CAJMWJ010000001.1"/>
</dbReference>
<comment type="caution">
    <text evidence="3">The sequence shown here is derived from an EMBL/GenBank/DDBJ whole genome shotgun (WGS) entry which is preliminary data.</text>
</comment>
<sequence length="374" mass="39410">MSDSLDFDALEAAGITNPRERADLIKYLDDLGFTLEEMAEAESRGRLFGLAGDVLQWSGRPVYTLQAAAAQLGLSADDVAHAWALLGLTVAGPDVPVLSQADVDALQTWVAVKSVVGEDGAFGLLRVLGAAMARLAEAESTIIRAGTPDIQMTYTHDELATAQAYRSVAEFVPRIGALIDIVHRHHLTSARTYFEGVIQDTSASVVCGIGFADLSGFTALTQMLTPAQLSDLLTEFGATVADVVHADGGRVVKFIGDAVMWVSPAPEGLVKAAFDLVDHPRAREAGLRVRAGLAYGTVLAINGDYFGNPVNLAARLVGAAAPGQILADVALRDQLPDWPAFACDPLFLKGFDEPVAAFELGAPDADELDPAPSD</sequence>
<dbReference type="STRING" id="486698.AWC22_07315"/>
<feature type="domain" description="Guanylate cyclase" evidence="2">
    <location>
        <begin position="208"/>
        <end position="317"/>
    </location>
</feature>
<dbReference type="Pfam" id="PF00211">
    <property type="entry name" value="Guanylate_cyc"/>
    <property type="match status" value="1"/>
</dbReference>
<dbReference type="InterPro" id="IPR029787">
    <property type="entry name" value="Nucleotide_cyclase"/>
</dbReference>
<evidence type="ECO:0000259" key="2">
    <source>
        <dbReference type="PROSITE" id="PS50125"/>
    </source>
</evidence>
<dbReference type="GO" id="GO:0035556">
    <property type="term" value="P:intracellular signal transduction"/>
    <property type="evidence" value="ECO:0007669"/>
    <property type="project" value="InterPro"/>
</dbReference>
<dbReference type="InterPro" id="IPR032026">
    <property type="entry name" value="Ad_Cy_reg"/>
</dbReference>
<dbReference type="SUPFAM" id="SSF55073">
    <property type="entry name" value="Nucleotide cyclase"/>
    <property type="match status" value="1"/>
</dbReference>
<comment type="similarity">
    <text evidence="1">Belongs to the adenylyl cyclase class-3 family.</text>
</comment>
<name>A0A1X2AX31_9MYCO</name>
<dbReference type="SMART" id="SM00044">
    <property type="entry name" value="CYCc"/>
    <property type="match status" value="1"/>
</dbReference>
<protein>
    <recommendedName>
        <fullName evidence="2">Guanylate cyclase domain-containing protein</fullName>
    </recommendedName>
</protein>
<accession>A0A1X2AX31</accession>
<evidence type="ECO:0000313" key="3">
    <source>
        <dbReference type="EMBL" id="ORW55856.1"/>
    </source>
</evidence>